<organism evidence="1">
    <name type="scientific">Podoviridae sp. ctU557</name>
    <dbReference type="NCBI Taxonomy" id="2827736"/>
    <lineage>
        <taxon>Viruses</taxon>
        <taxon>Duplodnaviria</taxon>
        <taxon>Heunggongvirae</taxon>
        <taxon>Uroviricota</taxon>
        <taxon>Caudoviricetes</taxon>
    </lineage>
</organism>
<sequence length="45" mass="5450">MFVNNIKEVKEMDERELELYEMSQEEMERIANGDDPQDVDLRFRG</sequence>
<protein>
    <submittedName>
        <fullName evidence="1">Uncharacterized protein</fullName>
    </submittedName>
</protein>
<reference evidence="1" key="1">
    <citation type="journal article" date="2021" name="Proc. Natl. Acad. Sci. U.S.A.">
        <title>A Catalog of Tens of Thousands of Viruses from Human Metagenomes Reveals Hidden Associations with Chronic Diseases.</title>
        <authorList>
            <person name="Tisza M.J."/>
            <person name="Buck C.B."/>
        </authorList>
    </citation>
    <scope>NUCLEOTIDE SEQUENCE</scope>
    <source>
        <strain evidence="1">CtU557</strain>
    </source>
</reference>
<name>A0A8S5T844_9CAUD</name>
<accession>A0A8S5T844</accession>
<proteinExistence type="predicted"/>
<dbReference type="EMBL" id="BK032771">
    <property type="protein sequence ID" value="DAF59517.1"/>
    <property type="molecule type" value="Genomic_DNA"/>
</dbReference>
<evidence type="ECO:0000313" key="1">
    <source>
        <dbReference type="EMBL" id="DAF59517.1"/>
    </source>
</evidence>